<reference evidence="1 2" key="1">
    <citation type="journal article" date="2020" name="ISME J.">
        <title>Comparative genomics reveals insights into cyanobacterial evolution and habitat adaptation.</title>
        <authorList>
            <person name="Chen M.Y."/>
            <person name="Teng W.K."/>
            <person name="Zhao L."/>
            <person name="Hu C.X."/>
            <person name="Zhou Y.K."/>
            <person name="Han B.P."/>
            <person name="Song L.R."/>
            <person name="Shu W.S."/>
        </authorList>
    </citation>
    <scope>NUCLEOTIDE SEQUENCE [LARGE SCALE GENOMIC DNA]</scope>
    <source>
        <strain evidence="1 2">FACHB-119</strain>
    </source>
</reference>
<comment type="caution">
    <text evidence="1">The sequence shown here is derived from an EMBL/GenBank/DDBJ whole genome shotgun (WGS) entry which is preliminary data.</text>
</comment>
<sequence length="121" mass="13585">MTSFIHKSHLGFLSENQKAELSKYFMKASTNVMPHQLAVQLGIEYSDALALLADLESKGICEMKLLIYHNCEPDVPIDAIPYGIGFPNLPWTCPNCESVVETYDELSFDLMAISKQPIKFV</sequence>
<dbReference type="EMBL" id="JACJSG010000004">
    <property type="protein sequence ID" value="MBD2499780.1"/>
    <property type="molecule type" value="Genomic_DNA"/>
</dbReference>
<accession>A0ABR8CXW4</accession>
<organism evidence="1 2">
    <name type="scientific">Anabaena azotica FACHB-119</name>
    <dbReference type="NCBI Taxonomy" id="947527"/>
    <lineage>
        <taxon>Bacteria</taxon>
        <taxon>Bacillati</taxon>
        <taxon>Cyanobacteriota</taxon>
        <taxon>Cyanophyceae</taxon>
        <taxon>Nostocales</taxon>
        <taxon>Nostocaceae</taxon>
        <taxon>Anabaena</taxon>
        <taxon>Anabaena azotica</taxon>
    </lineage>
</organism>
<evidence type="ECO:0000313" key="2">
    <source>
        <dbReference type="Proteomes" id="UP000661112"/>
    </source>
</evidence>
<protein>
    <submittedName>
        <fullName evidence="1">Uncharacterized protein</fullName>
    </submittedName>
</protein>
<gene>
    <name evidence="1" type="ORF">H6G83_03955</name>
</gene>
<keyword evidence="2" id="KW-1185">Reference proteome</keyword>
<dbReference type="Proteomes" id="UP000661112">
    <property type="component" value="Unassembled WGS sequence"/>
</dbReference>
<proteinExistence type="predicted"/>
<name>A0ABR8CXW4_9NOST</name>
<evidence type="ECO:0000313" key="1">
    <source>
        <dbReference type="EMBL" id="MBD2499780.1"/>
    </source>
</evidence>